<dbReference type="PANTHER" id="PTHR44154">
    <property type="entry name" value="QUINONE OXIDOREDUCTASE"/>
    <property type="match status" value="1"/>
</dbReference>
<feature type="domain" description="Enoyl reductase (ER)" evidence="7">
    <location>
        <begin position="23"/>
        <end position="372"/>
    </location>
</feature>
<comment type="subcellular location">
    <subcellularLocation>
        <location evidence="1">Cytoplasm</location>
    </subcellularLocation>
</comment>
<name>A0A2A2F0J7_9GAMM</name>
<dbReference type="GO" id="GO:0008270">
    <property type="term" value="F:zinc ion binding"/>
    <property type="evidence" value="ECO:0007669"/>
    <property type="project" value="InterPro"/>
</dbReference>
<dbReference type="EMBL" id="NSKB01000002">
    <property type="protein sequence ID" value="PAU78478.1"/>
    <property type="molecule type" value="Genomic_DNA"/>
</dbReference>
<dbReference type="SUPFAM" id="SSF51735">
    <property type="entry name" value="NAD(P)-binding Rossmann-fold domains"/>
    <property type="match status" value="1"/>
</dbReference>
<evidence type="ECO:0000313" key="9">
    <source>
        <dbReference type="Proteomes" id="UP000217771"/>
    </source>
</evidence>
<dbReference type="InterPro" id="IPR013149">
    <property type="entry name" value="ADH-like_C"/>
</dbReference>
<evidence type="ECO:0000256" key="1">
    <source>
        <dbReference type="ARBA" id="ARBA00004496"/>
    </source>
</evidence>
<evidence type="ECO:0000256" key="5">
    <source>
        <dbReference type="ARBA" id="ARBA00022884"/>
    </source>
</evidence>
<dbReference type="SUPFAM" id="SSF50129">
    <property type="entry name" value="GroES-like"/>
    <property type="match status" value="1"/>
</dbReference>
<gene>
    <name evidence="8" type="ORF">CK498_07180</name>
</gene>
<keyword evidence="9" id="KW-1185">Reference proteome</keyword>
<evidence type="ECO:0000256" key="3">
    <source>
        <dbReference type="ARBA" id="ARBA00022490"/>
    </source>
</evidence>
<dbReference type="OrthoDB" id="9788224at2"/>
<dbReference type="PROSITE" id="PS01162">
    <property type="entry name" value="QOR_ZETA_CRYSTAL"/>
    <property type="match status" value="1"/>
</dbReference>
<dbReference type="InterPro" id="IPR036291">
    <property type="entry name" value="NAD(P)-bd_dom_sf"/>
</dbReference>
<dbReference type="GO" id="GO:0005737">
    <property type="term" value="C:cytoplasm"/>
    <property type="evidence" value="ECO:0007669"/>
    <property type="project" value="UniProtKB-SubCell"/>
</dbReference>
<accession>A0A2A2F0J7</accession>
<keyword evidence="4" id="KW-0521">NADP</keyword>
<dbReference type="PANTHER" id="PTHR44154:SF1">
    <property type="entry name" value="QUINONE OXIDOREDUCTASE"/>
    <property type="match status" value="1"/>
</dbReference>
<dbReference type="InterPro" id="IPR051603">
    <property type="entry name" value="Zinc-ADH_QOR/CCCR"/>
</dbReference>
<evidence type="ECO:0000256" key="2">
    <source>
        <dbReference type="ARBA" id="ARBA00011881"/>
    </source>
</evidence>
<evidence type="ECO:0000313" key="8">
    <source>
        <dbReference type="EMBL" id="PAU78478.1"/>
    </source>
</evidence>
<comment type="subunit">
    <text evidence="2">Homotetramer.</text>
</comment>
<dbReference type="Pfam" id="PF08240">
    <property type="entry name" value="ADH_N"/>
    <property type="match status" value="1"/>
</dbReference>
<evidence type="ECO:0000256" key="4">
    <source>
        <dbReference type="ARBA" id="ARBA00022857"/>
    </source>
</evidence>
<dbReference type="GO" id="GO:0003723">
    <property type="term" value="F:RNA binding"/>
    <property type="evidence" value="ECO:0007669"/>
    <property type="project" value="UniProtKB-KW"/>
</dbReference>
<keyword evidence="5" id="KW-0694">RNA-binding</keyword>
<dbReference type="InterPro" id="IPR020843">
    <property type="entry name" value="ER"/>
</dbReference>
<dbReference type="Pfam" id="PF00107">
    <property type="entry name" value="ADH_zinc_N"/>
    <property type="match status" value="1"/>
</dbReference>
<dbReference type="SMART" id="SM00829">
    <property type="entry name" value="PKS_ER"/>
    <property type="match status" value="1"/>
</dbReference>
<dbReference type="Gene3D" id="3.40.50.720">
    <property type="entry name" value="NAD(P)-binding Rossmann-like Domain"/>
    <property type="match status" value="1"/>
</dbReference>
<keyword evidence="3" id="KW-0963">Cytoplasm</keyword>
<dbReference type="Proteomes" id="UP000217771">
    <property type="component" value="Unassembled WGS sequence"/>
</dbReference>
<dbReference type="InterPro" id="IPR002364">
    <property type="entry name" value="Quin_OxRdtase/zeta-crystal_CS"/>
</dbReference>
<dbReference type="Gene3D" id="3.90.180.10">
    <property type="entry name" value="Medium-chain alcohol dehydrogenases, catalytic domain"/>
    <property type="match status" value="1"/>
</dbReference>
<evidence type="ECO:0000256" key="6">
    <source>
        <dbReference type="ARBA" id="ARBA00022990"/>
    </source>
</evidence>
<organism evidence="8 9">
    <name type="scientific">Halomonas salipaludis</name>
    <dbReference type="NCBI Taxonomy" id="2032625"/>
    <lineage>
        <taxon>Bacteria</taxon>
        <taxon>Pseudomonadati</taxon>
        <taxon>Pseudomonadota</taxon>
        <taxon>Gammaproteobacteria</taxon>
        <taxon>Oceanospirillales</taxon>
        <taxon>Halomonadaceae</taxon>
        <taxon>Halomonas</taxon>
    </lineage>
</organism>
<dbReference type="RefSeq" id="WP_095620149.1">
    <property type="nucleotide sequence ID" value="NZ_NSKB01000002.1"/>
</dbReference>
<keyword evidence="6" id="KW-0007">Acetylation</keyword>
<dbReference type="AlphaFoldDB" id="A0A2A2F0J7"/>
<comment type="caution">
    <text evidence="8">The sequence shown here is derived from an EMBL/GenBank/DDBJ whole genome shotgun (WGS) entry which is preliminary data.</text>
</comment>
<dbReference type="InterPro" id="IPR011032">
    <property type="entry name" value="GroES-like_sf"/>
</dbReference>
<proteinExistence type="predicted"/>
<sequence>MASVASSDSIPATMSAMLLTGHGDVDKLEYRQDVATPRPGPGEVLVRVTATAKNNTDRKAREGLYPTKDKGEVTSFAMGGEATLTFPRIQGADIAGRVAAVGDGVDPARIGERGLLDFNLYADGRRNINLTPDYYGHGADGGYAEYVAVPADQFHHVPNPELADAELAAMGMCSYQTAYHMMTSARVKAGEHVLVTGASGGVGTALIQLCRIVGAIPYALSQADKAEALEALGAEAVFDRTRMDDFTGQVLAATGGAPIDAVMDLVGGEFTDRFIDTMIVDMKRRADYPRLSIAGASGGNLSEIMWTRIYLYQVQIFGVSHGTREEAEQLVEWIRAGQLKPVLHAAFKLSELHAAERYFVNRGSNYLGKIVIVPDAEWDEHGAPFALEQRP</sequence>
<evidence type="ECO:0000259" key="7">
    <source>
        <dbReference type="SMART" id="SM00829"/>
    </source>
</evidence>
<reference evidence="8 9" key="1">
    <citation type="submission" date="2017-08" db="EMBL/GenBank/DDBJ databases">
        <title>Halomonas alkalisoli sp. nov., isolated from saline alkaline soil.</title>
        <authorList>
            <person name="Wang D."/>
            <person name="Zhang G."/>
        </authorList>
    </citation>
    <scope>NUCLEOTIDE SEQUENCE [LARGE SCALE GENOMIC DNA]</scope>
    <source>
        <strain evidence="8 9">WRN001</strain>
    </source>
</reference>
<dbReference type="InterPro" id="IPR013154">
    <property type="entry name" value="ADH-like_N"/>
</dbReference>
<dbReference type="GO" id="GO:0016491">
    <property type="term" value="F:oxidoreductase activity"/>
    <property type="evidence" value="ECO:0007669"/>
    <property type="project" value="InterPro"/>
</dbReference>
<protein>
    <submittedName>
        <fullName evidence="8">Alcohol dehydrogenase</fullName>
    </submittedName>
</protein>